<comment type="similarity">
    <text evidence="1 4">Belongs to the aldehyde dehydrogenase family.</text>
</comment>
<dbReference type="KEGG" id="acry:AC20117_09400"/>
<name>A0A1H1BWU8_9MICC</name>
<feature type="active site" evidence="3">
    <location>
        <position position="247"/>
    </location>
</feature>
<dbReference type="FunFam" id="3.40.309.10:FF:000012">
    <property type="entry name" value="Betaine aldehyde dehydrogenase"/>
    <property type="match status" value="1"/>
</dbReference>
<evidence type="ECO:0000313" key="6">
    <source>
        <dbReference type="EMBL" id="SDQ55886.1"/>
    </source>
</evidence>
<organism evidence="6 7">
    <name type="scientific">Crystallibacter crystallopoietes</name>
    <dbReference type="NCBI Taxonomy" id="37928"/>
    <lineage>
        <taxon>Bacteria</taxon>
        <taxon>Bacillati</taxon>
        <taxon>Actinomycetota</taxon>
        <taxon>Actinomycetes</taxon>
        <taxon>Micrococcales</taxon>
        <taxon>Micrococcaceae</taxon>
        <taxon>Crystallibacter</taxon>
    </lineage>
</organism>
<evidence type="ECO:0000256" key="3">
    <source>
        <dbReference type="PROSITE-ProRule" id="PRU10007"/>
    </source>
</evidence>
<evidence type="ECO:0000256" key="1">
    <source>
        <dbReference type="ARBA" id="ARBA00009986"/>
    </source>
</evidence>
<dbReference type="SUPFAM" id="SSF53720">
    <property type="entry name" value="ALDH-like"/>
    <property type="match status" value="1"/>
</dbReference>
<dbReference type="Gene3D" id="3.40.309.10">
    <property type="entry name" value="Aldehyde Dehydrogenase, Chain A, domain 2"/>
    <property type="match status" value="1"/>
</dbReference>
<sequence length="478" mass="51789">METIPTLIGGKFVTAKSGQYIDSISPSTGEVLGRIPRLDKEDVDAAVESSAEAARSWRRTRVQERITLVHALADRLEERGEELAQLDAKDNGTPIWVMRRIVTMASTFMRYQANLATEVHGETVPDEYDHLNLSIHEPFGVTARIVPFNHPLMNATVKIAPALVTGNTVLLKPSEHTSLSTLELAKDFNDIFPAGVVNVITGFANEAGNAIIDHPQVRRIAFIGGAAGGRAIQERAARAGVKNVTLELGGKNPLVVFPDADLDVAAEAAVTGMNFGWQGESCASTSRLMVHESIHDEFVARVAAKIEALRPGDPLDETVDTGAIASRPQFEKVLSYIELGKKEGRLVAGGGRANVATLEQGLFVRPTMFDGIEPGARIAQEEIFGPVLVAIKFKDYNDAVRIANGIEYGLTASVFTNDYGTAQRFARDVEAGYVWVNTVSRLLPGTPYGGIKNSGIGREGHLDELYSFTTTKNITFKF</sequence>
<dbReference type="Pfam" id="PF00171">
    <property type="entry name" value="Aldedh"/>
    <property type="match status" value="1"/>
</dbReference>
<reference evidence="6 7" key="1">
    <citation type="submission" date="2016-10" db="EMBL/GenBank/DDBJ databases">
        <authorList>
            <person name="de Groot N.N."/>
        </authorList>
    </citation>
    <scope>NUCLEOTIDE SEQUENCE [LARGE SCALE GENOMIC DNA]</scope>
    <source>
        <strain evidence="6 7">DSM 20117</strain>
    </source>
</reference>
<proteinExistence type="inferred from homology"/>
<evidence type="ECO:0000256" key="4">
    <source>
        <dbReference type="RuleBase" id="RU003345"/>
    </source>
</evidence>
<dbReference type="EMBL" id="FNKH01000002">
    <property type="protein sequence ID" value="SDQ55886.1"/>
    <property type="molecule type" value="Genomic_DNA"/>
</dbReference>
<dbReference type="PANTHER" id="PTHR11699">
    <property type="entry name" value="ALDEHYDE DEHYDROGENASE-RELATED"/>
    <property type="match status" value="1"/>
</dbReference>
<dbReference type="PROSITE" id="PS00687">
    <property type="entry name" value="ALDEHYDE_DEHYDR_GLU"/>
    <property type="match status" value="1"/>
</dbReference>
<dbReference type="Proteomes" id="UP000181917">
    <property type="component" value="Unassembled WGS sequence"/>
</dbReference>
<evidence type="ECO:0000256" key="2">
    <source>
        <dbReference type="ARBA" id="ARBA00023002"/>
    </source>
</evidence>
<protein>
    <submittedName>
        <fullName evidence="6">Acyl-CoA reductase</fullName>
    </submittedName>
</protein>
<keyword evidence="2 4" id="KW-0560">Oxidoreductase</keyword>
<dbReference type="RefSeq" id="WP_074699952.1">
    <property type="nucleotide sequence ID" value="NZ_CP018863.1"/>
</dbReference>
<dbReference type="InterPro" id="IPR015590">
    <property type="entry name" value="Aldehyde_DH_dom"/>
</dbReference>
<accession>A0A1H1BWU8</accession>
<dbReference type="GO" id="GO:0016620">
    <property type="term" value="F:oxidoreductase activity, acting on the aldehyde or oxo group of donors, NAD or NADP as acceptor"/>
    <property type="evidence" value="ECO:0007669"/>
    <property type="project" value="InterPro"/>
</dbReference>
<dbReference type="FunFam" id="3.40.605.10:FF:000007">
    <property type="entry name" value="NAD/NADP-dependent betaine aldehyde dehydrogenase"/>
    <property type="match status" value="1"/>
</dbReference>
<dbReference type="InterPro" id="IPR016161">
    <property type="entry name" value="Ald_DH/histidinol_DH"/>
</dbReference>
<gene>
    <name evidence="6" type="ORF">SAMN04489742_1591</name>
</gene>
<dbReference type="InterPro" id="IPR016163">
    <property type="entry name" value="Ald_DH_C"/>
</dbReference>
<dbReference type="OrthoDB" id="6882680at2"/>
<evidence type="ECO:0000259" key="5">
    <source>
        <dbReference type="Pfam" id="PF00171"/>
    </source>
</evidence>
<feature type="domain" description="Aldehyde dehydrogenase" evidence="5">
    <location>
        <begin position="13"/>
        <end position="474"/>
    </location>
</feature>
<dbReference type="Gene3D" id="3.40.605.10">
    <property type="entry name" value="Aldehyde Dehydrogenase, Chain A, domain 1"/>
    <property type="match status" value="1"/>
</dbReference>
<evidence type="ECO:0000313" key="7">
    <source>
        <dbReference type="Proteomes" id="UP000181917"/>
    </source>
</evidence>
<dbReference type="InterPro" id="IPR016162">
    <property type="entry name" value="Ald_DH_N"/>
</dbReference>
<keyword evidence="7" id="KW-1185">Reference proteome</keyword>
<dbReference type="AlphaFoldDB" id="A0A1H1BWU8"/>
<dbReference type="STRING" id="37928.SAMN04489742_1591"/>
<dbReference type="InterPro" id="IPR029510">
    <property type="entry name" value="Ald_DH_CS_GLU"/>
</dbReference>